<evidence type="ECO:0000313" key="1">
    <source>
        <dbReference type="EMBL" id="VDP04334.1"/>
    </source>
</evidence>
<proteinExistence type="predicted"/>
<keyword evidence="2" id="KW-1185">Reference proteome</keyword>
<sequence length="94" mass="10989">MLQSISEKINEELKKNQYSSLQVTELKDTLAKVNTLKESEVEDRSLLEQLWEAVNTVIKQNFSFDNILQQLAKRIRDWLFSSLPFMGNAERQEA</sequence>
<protein>
    <submittedName>
        <fullName evidence="3">PWI domain-containing protein</fullName>
    </submittedName>
</protein>
<evidence type="ECO:0000313" key="3">
    <source>
        <dbReference type="WBParaSite" id="SBAD_0000462101-mRNA-1"/>
    </source>
</evidence>
<name>A0A183ILD4_9BILA</name>
<dbReference type="WBParaSite" id="SBAD_0000462101-mRNA-1">
    <property type="protein sequence ID" value="SBAD_0000462101-mRNA-1"/>
    <property type="gene ID" value="SBAD_0000462101"/>
</dbReference>
<reference evidence="1 2" key="2">
    <citation type="submission" date="2018-11" db="EMBL/GenBank/DDBJ databases">
        <authorList>
            <consortium name="Pathogen Informatics"/>
        </authorList>
    </citation>
    <scope>NUCLEOTIDE SEQUENCE [LARGE SCALE GENOMIC DNA]</scope>
</reference>
<accession>A0A183ILD4</accession>
<evidence type="ECO:0000313" key="2">
    <source>
        <dbReference type="Proteomes" id="UP000270296"/>
    </source>
</evidence>
<reference evidence="3" key="1">
    <citation type="submission" date="2016-06" db="UniProtKB">
        <authorList>
            <consortium name="WormBaseParasite"/>
        </authorList>
    </citation>
    <scope>IDENTIFICATION</scope>
</reference>
<organism evidence="3">
    <name type="scientific">Soboliphyme baturini</name>
    <dbReference type="NCBI Taxonomy" id="241478"/>
    <lineage>
        <taxon>Eukaryota</taxon>
        <taxon>Metazoa</taxon>
        <taxon>Ecdysozoa</taxon>
        <taxon>Nematoda</taxon>
        <taxon>Enoplea</taxon>
        <taxon>Dorylaimia</taxon>
        <taxon>Dioctophymatida</taxon>
        <taxon>Dioctophymatoidea</taxon>
        <taxon>Soboliphymatidae</taxon>
        <taxon>Soboliphyme</taxon>
    </lineage>
</organism>
<dbReference type="Proteomes" id="UP000270296">
    <property type="component" value="Unassembled WGS sequence"/>
</dbReference>
<dbReference type="EMBL" id="UZAM01008313">
    <property type="protein sequence ID" value="VDP04334.1"/>
    <property type="molecule type" value="Genomic_DNA"/>
</dbReference>
<gene>
    <name evidence="1" type="ORF">SBAD_LOCUS4430</name>
</gene>
<dbReference type="AlphaFoldDB" id="A0A183ILD4"/>